<proteinExistence type="predicted"/>
<dbReference type="EMBL" id="LR746267">
    <property type="protein sequence ID" value="CAA7394160.1"/>
    <property type="molecule type" value="Genomic_DNA"/>
</dbReference>
<dbReference type="AlphaFoldDB" id="A0A7I8K8Z5"/>
<dbReference type="OrthoDB" id="786050at2759"/>
<feature type="region of interest" description="Disordered" evidence="1">
    <location>
        <begin position="1"/>
        <end position="21"/>
    </location>
</feature>
<keyword evidence="3" id="KW-1185">Reference proteome</keyword>
<evidence type="ECO:0000313" key="3">
    <source>
        <dbReference type="Proteomes" id="UP000663760"/>
    </source>
</evidence>
<organism evidence="2 3">
    <name type="scientific">Spirodela intermedia</name>
    <name type="common">Intermediate duckweed</name>
    <dbReference type="NCBI Taxonomy" id="51605"/>
    <lineage>
        <taxon>Eukaryota</taxon>
        <taxon>Viridiplantae</taxon>
        <taxon>Streptophyta</taxon>
        <taxon>Embryophyta</taxon>
        <taxon>Tracheophyta</taxon>
        <taxon>Spermatophyta</taxon>
        <taxon>Magnoliopsida</taxon>
        <taxon>Liliopsida</taxon>
        <taxon>Araceae</taxon>
        <taxon>Lemnoideae</taxon>
        <taxon>Spirodela</taxon>
    </lineage>
</organism>
<reference evidence="2" key="1">
    <citation type="submission" date="2020-02" db="EMBL/GenBank/DDBJ databases">
        <authorList>
            <person name="Scholz U."/>
            <person name="Mascher M."/>
            <person name="Fiebig A."/>
        </authorList>
    </citation>
    <scope>NUCLEOTIDE SEQUENCE</scope>
</reference>
<protein>
    <submittedName>
        <fullName evidence="2">Uncharacterized protein</fullName>
    </submittedName>
</protein>
<feature type="compositionally biased region" description="Basic and acidic residues" evidence="1">
    <location>
        <begin position="1"/>
        <end position="13"/>
    </location>
</feature>
<gene>
    <name evidence="2" type="ORF">SI8410_04004821</name>
</gene>
<dbReference type="Proteomes" id="UP000663760">
    <property type="component" value="Chromosome 4"/>
</dbReference>
<evidence type="ECO:0000256" key="1">
    <source>
        <dbReference type="SAM" id="MobiDB-lite"/>
    </source>
</evidence>
<accession>A0A7I8K8Z5</accession>
<evidence type="ECO:0000313" key="2">
    <source>
        <dbReference type="EMBL" id="CAA7394160.1"/>
    </source>
</evidence>
<sequence length="104" mass="12240">MSILESHSRPPRDHKIRCSKKDTHVESSSDIHYLSDSTNFCMKIDLSCFNGHFKIEEFKSVIRWEIEDKITLQLFFKLNDIVMAVEHAEALLEEGKIRIQNFRS</sequence>
<name>A0A7I8K8Z5_SPIIN</name>